<gene>
    <name evidence="4" type="ORF">C1S79_24765</name>
</gene>
<comment type="similarity">
    <text evidence="1">Belongs to the DSD1 family.</text>
</comment>
<evidence type="ECO:0000256" key="2">
    <source>
        <dbReference type="ARBA" id="ARBA00023239"/>
    </source>
</evidence>
<evidence type="ECO:0000256" key="1">
    <source>
        <dbReference type="ARBA" id="ARBA00005323"/>
    </source>
</evidence>
<reference evidence="4 5" key="1">
    <citation type="submission" date="2018-01" db="EMBL/GenBank/DDBJ databases">
        <title>Comparative genomics of Mycobacterium mucogenicum and Mycobacterium neoaurum clade members emphasizing tRNA and non-coding RNA.</title>
        <authorList>
            <person name="Behra P.R.K."/>
            <person name="Pettersson B.M.F."/>
            <person name="Das S."/>
            <person name="Dasgupta S."/>
            <person name="Kirsebom L.A."/>
        </authorList>
    </citation>
    <scope>NUCLEOTIDE SEQUENCE [LARGE SCALE GENOMIC DNA]</scope>
    <source>
        <strain evidence="4 5">DSM 45104</strain>
    </source>
</reference>
<evidence type="ECO:0000313" key="4">
    <source>
        <dbReference type="EMBL" id="TLH61633.1"/>
    </source>
</evidence>
<dbReference type="EMBL" id="POTM01000058">
    <property type="protein sequence ID" value="TLH61633.1"/>
    <property type="molecule type" value="Genomic_DNA"/>
</dbReference>
<protein>
    <submittedName>
        <fullName evidence="4">Amino acid deaminase</fullName>
    </submittedName>
</protein>
<evidence type="ECO:0000313" key="5">
    <source>
        <dbReference type="Proteomes" id="UP000309984"/>
    </source>
</evidence>
<dbReference type="InterPro" id="IPR001608">
    <property type="entry name" value="Ala_racemase_N"/>
</dbReference>
<dbReference type="SMART" id="SM01119">
    <property type="entry name" value="D-ser_dehydrat"/>
    <property type="match status" value="1"/>
</dbReference>
<dbReference type="Pfam" id="PF14031">
    <property type="entry name" value="D-ser_dehydrat"/>
    <property type="match status" value="1"/>
</dbReference>
<dbReference type="Gene3D" id="2.40.37.20">
    <property type="entry name" value="D-serine dehydratase-like domain"/>
    <property type="match status" value="1"/>
</dbReference>
<feature type="domain" description="D-serine dehydratase-like" evidence="3">
    <location>
        <begin position="321"/>
        <end position="409"/>
    </location>
</feature>
<accession>A0AA94R899</accession>
<dbReference type="PANTHER" id="PTHR28004:SF8">
    <property type="entry name" value="D-SERINE DEAMINASE"/>
    <property type="match status" value="1"/>
</dbReference>
<dbReference type="InterPro" id="IPR042208">
    <property type="entry name" value="D-ser_dehydrat-like_sf"/>
</dbReference>
<dbReference type="InterPro" id="IPR026956">
    <property type="entry name" value="D-ser_dehydrat-like_dom"/>
</dbReference>
<organism evidence="4 5">
    <name type="scientific">Mycolicibacterium phocaicum</name>
    <dbReference type="NCBI Taxonomy" id="319706"/>
    <lineage>
        <taxon>Bacteria</taxon>
        <taxon>Bacillati</taxon>
        <taxon>Actinomycetota</taxon>
        <taxon>Actinomycetes</taxon>
        <taxon>Mycobacteriales</taxon>
        <taxon>Mycobacteriaceae</taxon>
        <taxon>Mycolicibacterium</taxon>
    </lineage>
</organism>
<keyword evidence="5" id="KW-1185">Reference proteome</keyword>
<dbReference type="SUPFAM" id="SSF51419">
    <property type="entry name" value="PLP-binding barrel"/>
    <property type="match status" value="1"/>
</dbReference>
<keyword evidence="2" id="KW-0456">Lyase</keyword>
<dbReference type="InterPro" id="IPR051466">
    <property type="entry name" value="D-amino_acid_metab_enzyme"/>
</dbReference>
<comment type="caution">
    <text evidence="4">The sequence shown here is derived from an EMBL/GenBank/DDBJ whole genome shotgun (WGS) entry which is preliminary data.</text>
</comment>
<evidence type="ECO:0000259" key="3">
    <source>
        <dbReference type="SMART" id="SM01119"/>
    </source>
</evidence>
<dbReference type="InterPro" id="IPR029066">
    <property type="entry name" value="PLP-binding_barrel"/>
</dbReference>
<sequence length="422" mass="45994">MKPMATSLEQSAVDALDHEPIDWKFKGLPASWWGQTPAQVCRRRPSLFDDGAVSPVCTLRTQSLVHNMVTMARWCRRHGVQLAPHGKTHMSPQLLARQLGAGAVAVTAATISQVRVFRAFGVRRIILANELVDVTGLRWLAAELDANPDFELTCWVDSVRGVQLMTSALTGRRRQVDVCVEVGQAGGRTGCRDAETVDAVARAAVDSDRLRLVGVAGYEAATGHAVDDAAVAAVSAYLHTMRDTVIRLHPLFETDEILVTAGGSTYFDLVADVLTGWPAGMSVRTVLRSGCYLTHDDGLYARTTPLGRAGDVDSGGHFVPALSVWAQVLSRPEPDLAIVGMGRRDVSFDQDLPVPYGRPDSRVEKLNDQHAYLRLAPADQSLAVGDWLEFGVSHPCTVFDKWQLIPVLDAGHRVVELVRTFF</sequence>
<dbReference type="Pfam" id="PF01168">
    <property type="entry name" value="Ala_racemase_N"/>
    <property type="match status" value="1"/>
</dbReference>
<dbReference type="GO" id="GO:0016829">
    <property type="term" value="F:lyase activity"/>
    <property type="evidence" value="ECO:0007669"/>
    <property type="project" value="UniProtKB-KW"/>
</dbReference>
<dbReference type="Gene3D" id="3.20.20.10">
    <property type="entry name" value="Alanine racemase"/>
    <property type="match status" value="1"/>
</dbReference>
<proteinExistence type="inferred from homology"/>
<name>A0AA94R899_9MYCO</name>
<dbReference type="AlphaFoldDB" id="A0AA94R899"/>
<dbReference type="Proteomes" id="UP000309984">
    <property type="component" value="Unassembled WGS sequence"/>
</dbReference>
<dbReference type="PANTHER" id="PTHR28004">
    <property type="entry name" value="ZGC:162816-RELATED"/>
    <property type="match status" value="1"/>
</dbReference>